<reference evidence="3" key="1">
    <citation type="journal article" date="2019" name="Int. J. Syst. Evol. Microbiol.">
        <title>The Global Catalogue of Microorganisms (GCM) 10K type strain sequencing project: providing services to taxonomists for standard genome sequencing and annotation.</title>
        <authorList>
            <consortium name="The Broad Institute Genomics Platform"/>
            <consortium name="The Broad Institute Genome Sequencing Center for Infectious Disease"/>
            <person name="Wu L."/>
            <person name="Ma J."/>
        </authorList>
    </citation>
    <scope>NUCLEOTIDE SEQUENCE [LARGE SCALE GENOMIC DNA]</scope>
    <source>
        <strain evidence="3">NBRC 110140</strain>
    </source>
</reference>
<dbReference type="RefSeq" id="WP_284375333.1">
    <property type="nucleotide sequence ID" value="NZ_BSNN01000002.1"/>
</dbReference>
<feature type="region of interest" description="Disordered" evidence="1">
    <location>
        <begin position="417"/>
        <end position="438"/>
    </location>
</feature>
<keyword evidence="3" id="KW-1185">Reference proteome</keyword>
<gene>
    <name evidence="2" type="ORF">GCM10007939_02160</name>
</gene>
<evidence type="ECO:0000313" key="2">
    <source>
        <dbReference type="EMBL" id="GLQ33933.1"/>
    </source>
</evidence>
<accession>A0ABQ5VRU3</accession>
<evidence type="ECO:0000256" key="1">
    <source>
        <dbReference type="SAM" id="MobiDB-lite"/>
    </source>
</evidence>
<protein>
    <submittedName>
        <fullName evidence="2">Uncharacterized protein</fullName>
    </submittedName>
</protein>
<proteinExistence type="predicted"/>
<dbReference type="Pfam" id="PF20343">
    <property type="entry name" value="DUF6638"/>
    <property type="match status" value="1"/>
</dbReference>
<sequence length="438" mass="50434">MMRLVKRGLMFGNLVEVKSPALVARYNRALKHLVGRETALQEFHVDISGYSPEIGDELGDDLYLNPNGCNRQFILLTTDQKTAPLLNAKFSTSREILRDYIEENEAELFVLTAREAVAGELLNSVFSIGSLEDLFEINRIEVEADTVQEHVAEADALRLHLDRFMGEQDAWWDDVLIANMIELAKRTGNIERHPVKLQDKTYQQGNYYTEHFGGIYVLRNMDRPAVILRHGEVGSDDLPVDQVLHFQTPEKIAKYLWRQELVEPIVTARDADVTAVIKQKLDFIALSVAAEQGEELGDLTRQDMRRISRRYADKMPPEYHGLMKVWRWASMGGEWPKISAQDPAWFYTVRASQGPDRDLINMLLADLSPRDFRQLFICHKDAFYAQYRRWSDSKKDYVARFLAEEYALDKAGTRAELFGAEPDMSPPPPRRRGPWDRE</sequence>
<comment type="caution">
    <text evidence="2">The sequence shown here is derived from an EMBL/GenBank/DDBJ whole genome shotgun (WGS) entry which is preliminary data.</text>
</comment>
<name>A0ABQ5VRU3_9RHOB</name>
<dbReference type="InterPro" id="IPR046578">
    <property type="entry name" value="DUF6638"/>
</dbReference>
<dbReference type="Proteomes" id="UP001156694">
    <property type="component" value="Unassembled WGS sequence"/>
</dbReference>
<organism evidence="2 3">
    <name type="scientific">Amylibacter marinus</name>
    <dbReference type="NCBI Taxonomy" id="1475483"/>
    <lineage>
        <taxon>Bacteria</taxon>
        <taxon>Pseudomonadati</taxon>
        <taxon>Pseudomonadota</taxon>
        <taxon>Alphaproteobacteria</taxon>
        <taxon>Rhodobacterales</taxon>
        <taxon>Paracoccaceae</taxon>
        <taxon>Amylibacter</taxon>
    </lineage>
</organism>
<dbReference type="EMBL" id="BSNN01000002">
    <property type="protein sequence ID" value="GLQ33933.1"/>
    <property type="molecule type" value="Genomic_DNA"/>
</dbReference>
<evidence type="ECO:0000313" key="3">
    <source>
        <dbReference type="Proteomes" id="UP001156694"/>
    </source>
</evidence>